<keyword evidence="3" id="KW-1185">Reference proteome</keyword>
<dbReference type="AlphaFoldDB" id="A0A4P6K6A8"/>
<feature type="region of interest" description="Disordered" evidence="1">
    <location>
        <begin position="248"/>
        <end position="272"/>
    </location>
</feature>
<dbReference type="EMBL" id="CP035758">
    <property type="protein sequence ID" value="QBD83562.1"/>
    <property type="molecule type" value="Genomic_DNA"/>
</dbReference>
<proteinExistence type="predicted"/>
<sequence>MLKNGRAVTSHSTPETLPGVDTSRLPVDPKTREPLAPMAQPGYYPGFSTLSQQAFWDEATRNVINNRLHNVPPLRFFSADEAVLMRAICDRLLPQDDRDEEHKIPILNYIDDRLYNKRGDGYRYEDMPPDGEAYHLGLQAIEAIAQHMYDAPFIELGPQEQDNVLFTLHQAQPPAAEDIWKKMSVHRFWLLMMQDVVQAYYAHPYAWDEIGFGGPAYPRGYMRLLEGKPEPWEVEEQRYDWNAPVTSLSGEHQRLGGPGGHKQMTPGQAGTH</sequence>
<feature type="region of interest" description="Disordered" evidence="1">
    <location>
        <begin position="1"/>
        <end position="29"/>
    </location>
</feature>
<evidence type="ECO:0000313" key="3">
    <source>
        <dbReference type="Proteomes" id="UP000290365"/>
    </source>
</evidence>
<organism evidence="2 3">
    <name type="scientific">Ktedonosporobacter rubrisoli</name>
    <dbReference type="NCBI Taxonomy" id="2509675"/>
    <lineage>
        <taxon>Bacteria</taxon>
        <taxon>Bacillati</taxon>
        <taxon>Chloroflexota</taxon>
        <taxon>Ktedonobacteria</taxon>
        <taxon>Ktedonobacterales</taxon>
        <taxon>Ktedonosporobacteraceae</taxon>
        <taxon>Ktedonosporobacter</taxon>
    </lineage>
</organism>
<reference evidence="2 3" key="1">
    <citation type="submission" date="2019-01" db="EMBL/GenBank/DDBJ databases">
        <title>Ktedonosporobacter rubrisoli SCAWS-G2.</title>
        <authorList>
            <person name="Huang Y."/>
            <person name="Yan B."/>
        </authorList>
    </citation>
    <scope>NUCLEOTIDE SEQUENCE [LARGE SCALE GENOMIC DNA]</scope>
    <source>
        <strain evidence="2 3">SCAWS-G2</strain>
    </source>
</reference>
<evidence type="ECO:0000313" key="2">
    <source>
        <dbReference type="EMBL" id="QBD83562.1"/>
    </source>
</evidence>
<name>A0A4P6K6A8_KTERU</name>
<dbReference type="InterPro" id="IPR027056">
    <property type="entry name" value="Gluconate_2DH_su3"/>
</dbReference>
<dbReference type="Proteomes" id="UP000290365">
    <property type="component" value="Chromosome"/>
</dbReference>
<accession>A0A4P6K6A8</accession>
<dbReference type="KEGG" id="kbs:EPA93_22970"/>
<dbReference type="Pfam" id="PF13618">
    <property type="entry name" value="Gluconate_2-dh3"/>
    <property type="match status" value="1"/>
</dbReference>
<dbReference type="OrthoDB" id="63962at2"/>
<evidence type="ECO:0000256" key="1">
    <source>
        <dbReference type="SAM" id="MobiDB-lite"/>
    </source>
</evidence>
<gene>
    <name evidence="2" type="ORF">EPA93_22970</name>
</gene>
<protein>
    <submittedName>
        <fullName evidence="2">Gluconate 2-dehydrogenase subunit 3 family protein</fullName>
    </submittedName>
</protein>